<dbReference type="GO" id="GO:0005524">
    <property type="term" value="F:ATP binding"/>
    <property type="evidence" value="ECO:0007669"/>
    <property type="project" value="UniProtKB-UniRule"/>
</dbReference>
<comment type="catalytic activity">
    <reaction evidence="10">
        <text>ATP + H2O = ADP + phosphate + H(+)</text>
        <dbReference type="Rhea" id="RHEA:13065"/>
        <dbReference type="ChEBI" id="CHEBI:15377"/>
        <dbReference type="ChEBI" id="CHEBI:15378"/>
        <dbReference type="ChEBI" id="CHEBI:30616"/>
        <dbReference type="ChEBI" id="CHEBI:43474"/>
        <dbReference type="ChEBI" id="CHEBI:456216"/>
        <dbReference type="EC" id="3.6.4.13"/>
    </reaction>
</comment>
<dbReference type="Gene3D" id="3.40.50.300">
    <property type="entry name" value="P-loop containing nucleotide triphosphate hydrolases"/>
    <property type="match status" value="3"/>
</dbReference>
<reference evidence="17" key="1">
    <citation type="submission" date="2022-10" db="EMBL/GenBank/DDBJ databases">
        <authorList>
            <person name="Chen Y."/>
            <person name="Dougan E. K."/>
            <person name="Chan C."/>
            <person name="Rhodes N."/>
            <person name="Thang M."/>
        </authorList>
    </citation>
    <scope>NUCLEOTIDE SEQUENCE</scope>
</reference>
<comment type="caution">
    <text evidence="17">The sequence shown here is derived from an EMBL/GenBank/DDBJ whole genome shotgun (WGS) entry which is preliminary data.</text>
</comment>
<keyword evidence="6" id="KW-0269">Exonuclease</keyword>
<evidence type="ECO:0000256" key="3">
    <source>
        <dbReference type="ARBA" id="ARBA00022741"/>
    </source>
</evidence>
<dbReference type="InterPro" id="IPR014001">
    <property type="entry name" value="Helicase_ATP-bd"/>
</dbReference>
<sequence length="1954" mass="215099">MPGTLRPVLSVGLISCLHFVAGTTCLQSAVTTRKDLVNAKGESYPVGLAYGEWDASKVFAEIARITIQEILGYNAQATGYPSSPESFRALFGCTNPTETSDKTGCSDGDTRSHVLMESWHLGYPSTFNELVHINHNFAAFRASNLFYSIESMYISKAVWEQKTLAPLLDTQEGLHEDGQPWTYFDAISAFDTSKLKPCTSTRLTDDNIMRNYLTITGDTAGVYQNTSDGLHAGVCHANYWWLAPGECRTSSGLRCVPWITGGNGWNLEQYMQKATVWQIPLAIGVASSFSAFTEIPMSKKCLFYWWEPDTLFATLEPKYVTFPAYDAAAWAAGNYSTAPANVMLENLVSYDLPDLAPDVYGFIHNFQMSMDTMRGIMLDVASGTSAYEAACQWTKQNEDVLRSFIPDTTESTTGSGQSLTTSSAAEQLPTTTRDDENETSGVFSVTMSAFEELGICPEIIQAVEEDDWLLPTPVQQEAVPLILGGGDVLVAAETGSGKTGAFGLPCLQIVHETLRGKCSTRKANASNLKCELNLNDKDMFVLVTEDGMECKSEDDKRWNGIRATIDVMKGKYMFEVEVVEGMVRVGWSAGFAKLELGIDDKSYGYGSTGKKSWNRKFEDYGEAFEEGDIIGSMLDREKQTISFSKNGRDLGVAYKLSPDMQGIGLKPHICGKGFMAAAKFDGPMEYPVEGYLPVGEIDPTHTPQGTSQAKGKRPPLCMILEPTRDLAEQTYKCMTTFNKYLDNPTVRITLFVGGIDEKEQFRALEEGVDIVVGTLQKLMDYVRRGKLDVTHLKFLVLDEADDLQKKDDRKEIPRLNAQIKRGRRDRVQTLFFSATLHTPEVRQMIDDITDRPIWVDLKGKDSVPETVHHVVLYIDPYQDLQWSDAEIAVRAKAPKEQPELDGVHTKASMSSIDSKHPEALKLSEKIKVMKPKMVVKIADAFGMSQCLVFCRTNVDCNNLEDYLNRLGGTKAYGGKMETGKENPYSCVVLAGMRNQDERRSNLESFKEGDVRFLICTDVAARGIDIAGLPFVIQTTLPDDIENYIHRIGRCGRAERMGLAISIVATEKEKVWYHKCPSRGKDCKPWPGNTKLTIPFGPDQKLRPRDDANWIIDEGGCCIWYDEPDLIKKVETRIGMPMKVMDAEDFSVPGVLESPLGEAGKKRIKKAEVVKEPPSRRAQMRKKEEAAVVVYGAKKGDKTLAMSAKHTSALAPVVGELAALEKEIQFSGSWWLEGILVGSVWTTASALEVAVEQAEAISGQVITGSTVSEWDYIPSEGSAAGYSAALSRGYDAVAETITQAPPAALAFASRLPVSPTEKRERIQRAWEAGLWARAVLEGRISKPRPTPKTALRSTVYVIVRAPGLARPCWVSSAAEYYRILPQFTEDSLSHSFASQAEARAYCLAIGIDFPDGTLESGVSMTYVLELHRMNLGSEAEIHQESFMIPIFVRRQGLLLAMPAEALPGDLLSASGTSGPEDLVGPSKFVNVPAVMEMEDGTETPLDFEITVLLVDLHARVLDFVRQFDPVTEGEGILSFSAEGPDILPSSPDLLSAATTWLEEAQDERVQYYSAAEEGPSTAAPRRGAAKAKAKQPARKITTAVLSEQLSALAQSIPAISQQLQEVQARQQQFENILASPAPPVSRHTSYRQDFEVPPLPSRGTGSPLHFIQKVGAPPRTKTVAAPVKTPMEEDKLAAGPQEEDGEEEQDFPLDMAQSLFQQQKALTALVAHITNSQDGLFDLGSSSSSSSNISLKGSAKRERLMADFASRKGDFLLKIAQNAFKRMKPSEAVPKTLQEFRGKALFTKYLERQGGYGGGQRDLGLIMWLLSHIANLMLMEDNIGARDLLALTMVTVEQAALDGGKWEVAWLLSLQEDPPSGVFGARPASTNPRLRAFSPLCPPDWAATTLSFVKEVDVINARRQEALPKKPWQKPEEGDPKKPKNPKYPQKPKKGAEES</sequence>
<evidence type="ECO:0000313" key="19">
    <source>
        <dbReference type="Proteomes" id="UP001152797"/>
    </source>
</evidence>
<comment type="domain">
    <text evidence="10">The helicase domain is involved in the stimulation of RELA transcriptional activity.</text>
</comment>
<evidence type="ECO:0000256" key="5">
    <source>
        <dbReference type="ARBA" id="ARBA00022806"/>
    </source>
</evidence>
<dbReference type="PROSITE" id="PS51195">
    <property type="entry name" value="Q_MOTIF"/>
    <property type="match status" value="1"/>
</dbReference>
<dbReference type="EMBL" id="CAMXCT020001262">
    <property type="protein sequence ID" value="CAL1141773.1"/>
    <property type="molecule type" value="Genomic_DNA"/>
</dbReference>
<feature type="chain" id="PRO_5043272234" description="ATP-dependent RNA helicase" evidence="12">
    <location>
        <begin position="23"/>
        <end position="1954"/>
    </location>
</feature>
<keyword evidence="2" id="KW-0540">Nuclease</keyword>
<evidence type="ECO:0000256" key="1">
    <source>
        <dbReference type="ARBA" id="ARBA00008765"/>
    </source>
</evidence>
<dbReference type="SMART" id="SM00487">
    <property type="entry name" value="DEXDc"/>
    <property type="match status" value="1"/>
</dbReference>
<comment type="function">
    <text evidence="10">RNA helicase.</text>
</comment>
<dbReference type="PROSITE" id="PS50188">
    <property type="entry name" value="B302_SPRY"/>
    <property type="match status" value="1"/>
</dbReference>
<feature type="compositionally biased region" description="Basic and acidic residues" evidence="11">
    <location>
        <begin position="1919"/>
        <end position="1937"/>
    </location>
</feature>
<organism evidence="17">
    <name type="scientific">Cladocopium goreaui</name>
    <dbReference type="NCBI Taxonomy" id="2562237"/>
    <lineage>
        <taxon>Eukaryota</taxon>
        <taxon>Sar</taxon>
        <taxon>Alveolata</taxon>
        <taxon>Dinophyceae</taxon>
        <taxon>Suessiales</taxon>
        <taxon>Symbiodiniaceae</taxon>
        <taxon>Cladocopium</taxon>
    </lineage>
</organism>
<keyword evidence="3 10" id="KW-0547">Nucleotide-binding</keyword>
<dbReference type="PANTHER" id="PTHR24031">
    <property type="entry name" value="RNA HELICASE"/>
    <property type="match status" value="1"/>
</dbReference>
<keyword evidence="4 10" id="KW-0378">Hydrolase</keyword>
<feature type="short sequence motif" description="Q motif" evidence="9">
    <location>
        <begin position="448"/>
        <end position="476"/>
    </location>
</feature>
<evidence type="ECO:0000256" key="8">
    <source>
        <dbReference type="ARBA" id="ARBA00022884"/>
    </source>
</evidence>
<accession>A0A9P1FU08</accession>
<keyword evidence="19" id="KW-1185">Reference proteome</keyword>
<dbReference type="SUPFAM" id="SSF49899">
    <property type="entry name" value="Concanavalin A-like lectins/glucanases"/>
    <property type="match status" value="1"/>
</dbReference>
<dbReference type="SMART" id="SM00490">
    <property type="entry name" value="HELICc"/>
    <property type="match status" value="1"/>
</dbReference>
<dbReference type="InterPro" id="IPR001870">
    <property type="entry name" value="B30.2/SPRY"/>
</dbReference>
<dbReference type="EC" id="3.6.4.13" evidence="10"/>
<dbReference type="InterPro" id="IPR014014">
    <property type="entry name" value="RNA_helicase_DEAD_Q_motif"/>
</dbReference>
<reference evidence="18 19" key="2">
    <citation type="submission" date="2024-05" db="EMBL/GenBank/DDBJ databases">
        <authorList>
            <person name="Chen Y."/>
            <person name="Shah S."/>
            <person name="Dougan E. K."/>
            <person name="Thang M."/>
            <person name="Chan C."/>
        </authorList>
    </citation>
    <scope>NUCLEOTIDE SEQUENCE [LARGE SCALE GENOMIC DNA]</scope>
</reference>
<evidence type="ECO:0000256" key="7">
    <source>
        <dbReference type="ARBA" id="ARBA00022840"/>
    </source>
</evidence>
<evidence type="ECO:0000256" key="4">
    <source>
        <dbReference type="ARBA" id="ARBA00022801"/>
    </source>
</evidence>
<dbReference type="InterPro" id="IPR027417">
    <property type="entry name" value="P-loop_NTPase"/>
</dbReference>
<evidence type="ECO:0000313" key="17">
    <source>
        <dbReference type="EMBL" id="CAI3988398.1"/>
    </source>
</evidence>
<feature type="domain" description="Helicase C-terminal" evidence="15">
    <location>
        <begin position="921"/>
        <end position="1093"/>
    </location>
</feature>
<evidence type="ECO:0000256" key="10">
    <source>
        <dbReference type="RuleBase" id="RU365068"/>
    </source>
</evidence>
<evidence type="ECO:0000259" key="14">
    <source>
        <dbReference type="PROSITE" id="PS51192"/>
    </source>
</evidence>
<feature type="domain" description="Helicase ATP-binding" evidence="14">
    <location>
        <begin position="712"/>
        <end position="854"/>
    </location>
</feature>
<keyword evidence="5 10" id="KW-0347">Helicase</keyword>
<feature type="compositionally biased region" description="Low complexity" evidence="11">
    <location>
        <begin position="408"/>
        <end position="423"/>
    </location>
</feature>
<evidence type="ECO:0000256" key="9">
    <source>
        <dbReference type="PROSITE-ProRule" id="PRU00552"/>
    </source>
</evidence>
<keyword evidence="7 10" id="KW-0067">ATP-binding</keyword>
<dbReference type="GO" id="GO:0003723">
    <property type="term" value="F:RNA binding"/>
    <property type="evidence" value="ECO:0007669"/>
    <property type="project" value="UniProtKB-UniRule"/>
</dbReference>
<feature type="region of interest" description="Disordered" evidence="11">
    <location>
        <begin position="406"/>
        <end position="438"/>
    </location>
</feature>
<dbReference type="GO" id="GO:0004527">
    <property type="term" value="F:exonuclease activity"/>
    <property type="evidence" value="ECO:0007669"/>
    <property type="project" value="UniProtKB-KW"/>
</dbReference>
<evidence type="ECO:0000259" key="15">
    <source>
        <dbReference type="PROSITE" id="PS51194"/>
    </source>
</evidence>
<dbReference type="Gene3D" id="2.60.120.920">
    <property type="match status" value="1"/>
</dbReference>
<dbReference type="EMBL" id="CAMXCT030001262">
    <property type="protein sequence ID" value="CAL4775710.1"/>
    <property type="molecule type" value="Genomic_DNA"/>
</dbReference>
<evidence type="ECO:0000259" key="13">
    <source>
        <dbReference type="PROSITE" id="PS50188"/>
    </source>
</evidence>
<keyword evidence="8 10" id="KW-0694">RNA-binding</keyword>
<dbReference type="CDD" id="cd18787">
    <property type="entry name" value="SF2_C_DEAD"/>
    <property type="match status" value="1"/>
</dbReference>
<feature type="domain" description="B30.2/SPRY" evidence="13">
    <location>
        <begin position="510"/>
        <end position="687"/>
    </location>
</feature>
<dbReference type="EMBL" id="CAMXCT010001262">
    <property type="protein sequence ID" value="CAI3988398.1"/>
    <property type="molecule type" value="Genomic_DNA"/>
</dbReference>
<feature type="signal peptide" evidence="12">
    <location>
        <begin position="1"/>
        <end position="22"/>
    </location>
</feature>
<dbReference type="Proteomes" id="UP001152797">
    <property type="component" value="Unassembled WGS sequence"/>
</dbReference>
<dbReference type="PROSITE" id="PS51192">
    <property type="entry name" value="HELICASE_ATP_BIND_1"/>
    <property type="match status" value="1"/>
</dbReference>
<evidence type="ECO:0000256" key="12">
    <source>
        <dbReference type="SAM" id="SignalP"/>
    </source>
</evidence>
<dbReference type="Pfam" id="PF00270">
    <property type="entry name" value="DEAD"/>
    <property type="match status" value="2"/>
</dbReference>
<dbReference type="SMART" id="SM00449">
    <property type="entry name" value="SPRY"/>
    <property type="match status" value="1"/>
</dbReference>
<dbReference type="InterPro" id="IPR043136">
    <property type="entry name" value="B30.2/SPRY_sf"/>
</dbReference>
<dbReference type="InterPro" id="IPR013320">
    <property type="entry name" value="ConA-like_dom_sf"/>
</dbReference>
<dbReference type="Pfam" id="PF00271">
    <property type="entry name" value="Helicase_C"/>
    <property type="match status" value="1"/>
</dbReference>
<evidence type="ECO:0000256" key="11">
    <source>
        <dbReference type="SAM" id="MobiDB-lite"/>
    </source>
</evidence>
<evidence type="ECO:0000259" key="16">
    <source>
        <dbReference type="PROSITE" id="PS51195"/>
    </source>
</evidence>
<feature type="domain" description="DEAD-box RNA helicase Q" evidence="16">
    <location>
        <begin position="448"/>
        <end position="476"/>
    </location>
</feature>
<dbReference type="GO" id="GO:0003724">
    <property type="term" value="F:RNA helicase activity"/>
    <property type="evidence" value="ECO:0007669"/>
    <property type="project" value="UniProtKB-EC"/>
</dbReference>
<dbReference type="SUPFAM" id="SSF53850">
    <property type="entry name" value="Periplasmic binding protein-like II"/>
    <property type="match status" value="1"/>
</dbReference>
<evidence type="ECO:0000313" key="18">
    <source>
        <dbReference type="EMBL" id="CAL4775710.1"/>
    </source>
</evidence>
<feature type="region of interest" description="Disordered" evidence="11">
    <location>
        <begin position="1919"/>
        <end position="1954"/>
    </location>
</feature>
<dbReference type="PROSITE" id="PS51194">
    <property type="entry name" value="HELICASE_CTER"/>
    <property type="match status" value="1"/>
</dbReference>
<protein>
    <recommendedName>
        <fullName evidence="10">ATP-dependent RNA helicase</fullName>
        <ecNumber evidence="10">3.6.4.13</ecNumber>
    </recommendedName>
</protein>
<name>A0A9P1FU08_9DINO</name>
<feature type="region of interest" description="Disordered" evidence="11">
    <location>
        <begin position="1570"/>
        <end position="1589"/>
    </location>
</feature>
<dbReference type="InterPro" id="IPR001650">
    <property type="entry name" value="Helicase_C-like"/>
</dbReference>
<feature type="region of interest" description="Disordered" evidence="11">
    <location>
        <begin position="1682"/>
        <end position="1704"/>
    </location>
</feature>
<proteinExistence type="inferred from homology"/>
<dbReference type="Pfam" id="PF00622">
    <property type="entry name" value="SPRY"/>
    <property type="match status" value="1"/>
</dbReference>
<dbReference type="InterPro" id="IPR011545">
    <property type="entry name" value="DEAD/DEAH_box_helicase_dom"/>
</dbReference>
<evidence type="ECO:0000256" key="6">
    <source>
        <dbReference type="ARBA" id="ARBA00022839"/>
    </source>
</evidence>
<evidence type="ECO:0000256" key="2">
    <source>
        <dbReference type="ARBA" id="ARBA00022722"/>
    </source>
</evidence>
<dbReference type="InterPro" id="IPR003877">
    <property type="entry name" value="SPRY_dom"/>
</dbReference>
<dbReference type="Gene3D" id="3.40.190.10">
    <property type="entry name" value="Periplasmic binding protein-like II"/>
    <property type="match status" value="1"/>
</dbReference>
<comment type="similarity">
    <text evidence="1">Belongs to the DEAD box helicase family. DDX1 subfamily.</text>
</comment>
<gene>
    <name evidence="17" type="ORF">C1SCF055_LOCUS15576</name>
</gene>
<dbReference type="OrthoDB" id="1191041at2759"/>
<keyword evidence="12" id="KW-0732">Signal</keyword>
<dbReference type="SUPFAM" id="SSF52540">
    <property type="entry name" value="P-loop containing nucleoside triphosphate hydrolases"/>
    <property type="match status" value="2"/>
</dbReference>